<dbReference type="GO" id="GO:0000164">
    <property type="term" value="C:protein phosphatase type 1 complex"/>
    <property type="evidence" value="ECO:0007669"/>
    <property type="project" value="TreeGrafter"/>
</dbReference>
<name>A0A4C1XNZ0_EUMVA</name>
<accession>A0A4C1XNZ0</accession>
<dbReference type="PANTHER" id="PTHR12307">
    <property type="entry name" value="PROTEIN PHOSPHATASE 1 REGULATORY SUBUNIT"/>
    <property type="match status" value="1"/>
</dbReference>
<dbReference type="InterPro" id="IPR038175">
    <property type="entry name" value="CBM21_dom_sf"/>
</dbReference>
<evidence type="ECO:0000259" key="1">
    <source>
        <dbReference type="PROSITE" id="PS51159"/>
    </source>
</evidence>
<dbReference type="OrthoDB" id="1881at2759"/>
<dbReference type="PROSITE" id="PS51159">
    <property type="entry name" value="CBM21"/>
    <property type="match status" value="1"/>
</dbReference>
<dbReference type="EMBL" id="BGZK01000935">
    <property type="protein sequence ID" value="GBP65646.1"/>
    <property type="molecule type" value="Genomic_DNA"/>
</dbReference>
<dbReference type="InterPro" id="IPR005036">
    <property type="entry name" value="CBM21_dom"/>
</dbReference>
<dbReference type="Gene3D" id="2.60.40.2440">
    <property type="entry name" value="Carbohydrate binding type-21 domain"/>
    <property type="match status" value="1"/>
</dbReference>
<feature type="domain" description="CBM21" evidence="1">
    <location>
        <begin position="127"/>
        <end position="238"/>
    </location>
</feature>
<reference evidence="2 3" key="1">
    <citation type="journal article" date="2019" name="Commun. Biol.">
        <title>The bagworm genome reveals a unique fibroin gene that provides high tensile strength.</title>
        <authorList>
            <person name="Kono N."/>
            <person name="Nakamura H."/>
            <person name="Ohtoshi R."/>
            <person name="Tomita M."/>
            <person name="Numata K."/>
            <person name="Arakawa K."/>
        </authorList>
    </citation>
    <scope>NUCLEOTIDE SEQUENCE [LARGE SCALE GENOMIC DNA]</scope>
</reference>
<dbReference type="Pfam" id="PF03370">
    <property type="entry name" value="CBM_21"/>
    <property type="match status" value="1"/>
</dbReference>
<protein>
    <submittedName>
        <fullName evidence="2">Protein phosphatase 1 regulatory subunit 3B</fullName>
    </submittedName>
</protein>
<dbReference type="GO" id="GO:0005979">
    <property type="term" value="P:regulation of glycogen biosynthetic process"/>
    <property type="evidence" value="ECO:0007669"/>
    <property type="project" value="TreeGrafter"/>
</dbReference>
<dbReference type="PANTHER" id="PTHR12307:SF48">
    <property type="entry name" value="PROTEIN PHOSPHATASE 1 REGULATORY SUBUNIT"/>
    <property type="match status" value="1"/>
</dbReference>
<keyword evidence="3" id="KW-1185">Reference proteome</keyword>
<organism evidence="2 3">
    <name type="scientific">Eumeta variegata</name>
    <name type="common">Bagworm moth</name>
    <name type="synonym">Eumeta japonica</name>
    <dbReference type="NCBI Taxonomy" id="151549"/>
    <lineage>
        <taxon>Eukaryota</taxon>
        <taxon>Metazoa</taxon>
        <taxon>Ecdysozoa</taxon>
        <taxon>Arthropoda</taxon>
        <taxon>Hexapoda</taxon>
        <taxon>Insecta</taxon>
        <taxon>Pterygota</taxon>
        <taxon>Neoptera</taxon>
        <taxon>Endopterygota</taxon>
        <taxon>Lepidoptera</taxon>
        <taxon>Glossata</taxon>
        <taxon>Ditrysia</taxon>
        <taxon>Tineoidea</taxon>
        <taxon>Psychidae</taxon>
        <taxon>Oiketicinae</taxon>
        <taxon>Eumeta</taxon>
    </lineage>
</organism>
<sequence>MSTAVEMLASEHFYGHSPPAGFLSDYTPAPLLRQFRSLTLKPVQLKLKPPTRSCLRADAKSTKKKVVFADDKGLVLEHVKFMTEPSNVPPQWALKLTSSPPQERRSVPVDLWEARFKQPASDYLEFRRRITEECVALENVIIKQKEGALEGTVKVKNLGFSKEVFLRTTADGWRTQEDNYCAFLESGPLGSNGSSLYDTFAFRVQLPVHSRKMEFCVCFRCSGCEYWDSNRGQNYVIERHSVRADPAVSCVRFGLGNNWKSRTDTAGNTPYW</sequence>
<dbReference type="AlphaFoldDB" id="A0A4C1XNZ0"/>
<dbReference type="GO" id="GO:0008157">
    <property type="term" value="F:protein phosphatase 1 binding"/>
    <property type="evidence" value="ECO:0007669"/>
    <property type="project" value="TreeGrafter"/>
</dbReference>
<dbReference type="STRING" id="151549.A0A4C1XNZ0"/>
<proteinExistence type="predicted"/>
<gene>
    <name evidence="2" type="primary">Ppp1r3b</name>
    <name evidence="2" type="ORF">EVAR_53455_1</name>
</gene>
<dbReference type="GO" id="GO:2001069">
    <property type="term" value="F:glycogen binding"/>
    <property type="evidence" value="ECO:0007669"/>
    <property type="project" value="TreeGrafter"/>
</dbReference>
<dbReference type="Proteomes" id="UP000299102">
    <property type="component" value="Unassembled WGS sequence"/>
</dbReference>
<evidence type="ECO:0000313" key="2">
    <source>
        <dbReference type="EMBL" id="GBP65646.1"/>
    </source>
</evidence>
<dbReference type="InterPro" id="IPR050782">
    <property type="entry name" value="PP1_regulatory_subunit_3"/>
</dbReference>
<evidence type="ECO:0000313" key="3">
    <source>
        <dbReference type="Proteomes" id="UP000299102"/>
    </source>
</evidence>
<comment type="caution">
    <text evidence="2">The sequence shown here is derived from an EMBL/GenBank/DDBJ whole genome shotgun (WGS) entry which is preliminary data.</text>
</comment>